<keyword evidence="3" id="KW-1185">Reference proteome</keyword>
<keyword evidence="1" id="KW-1133">Transmembrane helix</keyword>
<keyword evidence="1" id="KW-0472">Membrane</keyword>
<gene>
    <name evidence="2" type="ORF">GGQ54_000713</name>
</gene>
<protein>
    <recommendedName>
        <fullName evidence="4">DUF3618 domain-containing protein</fullName>
    </recommendedName>
</protein>
<dbReference type="RefSeq" id="WP_179444137.1">
    <property type="nucleotide sequence ID" value="NZ_JACBZS010000001.1"/>
</dbReference>
<name>A0A7Z0D7D7_9ACTN</name>
<dbReference type="InterPro" id="IPR022062">
    <property type="entry name" value="DUF3618"/>
</dbReference>
<accession>A0A7Z0D7D7</accession>
<evidence type="ECO:0008006" key="4">
    <source>
        <dbReference type="Google" id="ProtNLM"/>
    </source>
</evidence>
<keyword evidence="1" id="KW-0812">Transmembrane</keyword>
<comment type="caution">
    <text evidence="2">The sequence shown here is derived from an EMBL/GenBank/DDBJ whole genome shotgun (WGS) entry which is preliminary data.</text>
</comment>
<dbReference type="Pfam" id="PF12277">
    <property type="entry name" value="DUF3618"/>
    <property type="match status" value="1"/>
</dbReference>
<evidence type="ECO:0000256" key="1">
    <source>
        <dbReference type="SAM" id="Phobius"/>
    </source>
</evidence>
<feature type="transmembrane region" description="Helical" evidence="1">
    <location>
        <begin position="79"/>
        <end position="100"/>
    </location>
</feature>
<dbReference type="EMBL" id="JACBZS010000001">
    <property type="protein sequence ID" value="NYI70153.1"/>
    <property type="molecule type" value="Genomic_DNA"/>
</dbReference>
<evidence type="ECO:0000313" key="3">
    <source>
        <dbReference type="Proteomes" id="UP000527616"/>
    </source>
</evidence>
<organism evidence="2 3">
    <name type="scientific">Naumannella cuiyingiana</name>
    <dbReference type="NCBI Taxonomy" id="1347891"/>
    <lineage>
        <taxon>Bacteria</taxon>
        <taxon>Bacillati</taxon>
        <taxon>Actinomycetota</taxon>
        <taxon>Actinomycetes</taxon>
        <taxon>Propionibacteriales</taxon>
        <taxon>Propionibacteriaceae</taxon>
        <taxon>Naumannella</taxon>
    </lineage>
</organism>
<reference evidence="2 3" key="1">
    <citation type="submission" date="2020-07" db="EMBL/GenBank/DDBJ databases">
        <title>Sequencing the genomes of 1000 actinobacteria strains.</title>
        <authorList>
            <person name="Klenk H.-P."/>
        </authorList>
    </citation>
    <scope>NUCLEOTIDE SEQUENCE [LARGE SCALE GENOMIC DNA]</scope>
    <source>
        <strain evidence="2 3">DSM 103164</strain>
    </source>
</reference>
<sequence length="106" mass="11676">MSDPKQRKAPDPRSVSEIESDIAATEARLSADVEDLVDQVQPGRVKERAFSEAKTFATTEFNKAKQEFVDNYGLRWDRVALIGGAVVGTVVFALVLRGIVKAARRN</sequence>
<proteinExistence type="predicted"/>
<dbReference type="Proteomes" id="UP000527616">
    <property type="component" value="Unassembled WGS sequence"/>
</dbReference>
<dbReference type="AlphaFoldDB" id="A0A7Z0D7D7"/>
<evidence type="ECO:0000313" key="2">
    <source>
        <dbReference type="EMBL" id="NYI70153.1"/>
    </source>
</evidence>